<dbReference type="SUPFAM" id="SSF53335">
    <property type="entry name" value="S-adenosyl-L-methionine-dependent methyltransferases"/>
    <property type="match status" value="1"/>
</dbReference>
<dbReference type="AlphaFoldDB" id="A0A7K0CCC7"/>
<proteinExistence type="predicted"/>
<keyword evidence="2" id="KW-1185">Reference proteome</keyword>
<sequence length="153" mass="16484">MRLLASSPEGVTDYIDADLRDPDRILTEAAKTLDLTQPIAGTVLGVLIFIPDDEEASSIMKRLRDALPSGSHLALTSTANAIHGERTDEAVRVWNESGSAPMVVRSTELITSFFDGMEILDPGLGPLSRRRRDPSAIGTAPEVDEFAAVARKP</sequence>
<gene>
    <name evidence="1" type="ORF">SRB5_12030</name>
</gene>
<name>A0A7K0CCC7_9ACTN</name>
<evidence type="ECO:0000313" key="2">
    <source>
        <dbReference type="Proteomes" id="UP000466345"/>
    </source>
</evidence>
<organism evidence="1 2">
    <name type="scientific">Streptomyces smaragdinus</name>
    <dbReference type="NCBI Taxonomy" id="2585196"/>
    <lineage>
        <taxon>Bacteria</taxon>
        <taxon>Bacillati</taxon>
        <taxon>Actinomycetota</taxon>
        <taxon>Actinomycetes</taxon>
        <taxon>Kitasatosporales</taxon>
        <taxon>Streptomycetaceae</taxon>
        <taxon>Streptomyces</taxon>
    </lineage>
</organism>
<dbReference type="InterPro" id="IPR029063">
    <property type="entry name" value="SAM-dependent_MTases_sf"/>
</dbReference>
<dbReference type="Gene3D" id="3.40.50.150">
    <property type="entry name" value="Vaccinia Virus protein VP39"/>
    <property type="match status" value="1"/>
</dbReference>
<dbReference type="InterPro" id="IPR006764">
    <property type="entry name" value="SAM_dep_MeTrfase_SAV2177_type"/>
</dbReference>
<dbReference type="Pfam" id="PF04672">
    <property type="entry name" value="Methyltransf_19"/>
    <property type="match status" value="1"/>
</dbReference>
<dbReference type="Proteomes" id="UP000466345">
    <property type="component" value="Unassembled WGS sequence"/>
</dbReference>
<comment type="caution">
    <text evidence="1">The sequence shown here is derived from an EMBL/GenBank/DDBJ whole genome shotgun (WGS) entry which is preliminary data.</text>
</comment>
<accession>A0A7K0CCC7</accession>
<evidence type="ECO:0008006" key="3">
    <source>
        <dbReference type="Google" id="ProtNLM"/>
    </source>
</evidence>
<dbReference type="RefSeq" id="WP_228389797.1">
    <property type="nucleotide sequence ID" value="NZ_WEGJ01000002.1"/>
</dbReference>
<evidence type="ECO:0000313" key="1">
    <source>
        <dbReference type="EMBL" id="MQY11089.1"/>
    </source>
</evidence>
<reference evidence="1 2" key="1">
    <citation type="submission" date="2019-10" db="EMBL/GenBank/DDBJ databases">
        <title>Streptomyces smaragdinus sp. nov. and Streptomyces fabii sp. nov., isolated from the gut of fungus growing-termite Macrotermes natalensis.</title>
        <authorList>
            <person name="Schwitalla J."/>
            <person name="Benndorf R."/>
            <person name="Martin K."/>
            <person name="De Beer W."/>
            <person name="Kaster A.-K."/>
            <person name="Vollmers J."/>
            <person name="Poulsen M."/>
            <person name="Beemelmanns C."/>
        </authorList>
    </citation>
    <scope>NUCLEOTIDE SEQUENCE [LARGE SCALE GENOMIC DNA]</scope>
    <source>
        <strain evidence="1 2">RB5</strain>
    </source>
</reference>
<dbReference type="EMBL" id="WEGJ01000002">
    <property type="protein sequence ID" value="MQY11089.1"/>
    <property type="molecule type" value="Genomic_DNA"/>
</dbReference>
<protein>
    <recommendedName>
        <fullName evidence="3">SAM-dependent methyltransferase</fullName>
    </recommendedName>
</protein>